<protein>
    <submittedName>
        <fullName evidence="1">Uncharacterized protein</fullName>
    </submittedName>
</protein>
<accession>A0A7J3SMT9</accession>
<comment type="caution">
    <text evidence="1">The sequence shown here is derived from an EMBL/GenBank/DDBJ whole genome shotgun (WGS) entry which is preliminary data.</text>
</comment>
<evidence type="ECO:0000313" key="1">
    <source>
        <dbReference type="EMBL" id="HGZ60219.1"/>
    </source>
</evidence>
<reference evidence="1" key="1">
    <citation type="journal article" date="2020" name="mSystems">
        <title>Genome- and Community-Level Interaction Insights into Carbon Utilization and Element Cycling Functions of Hydrothermarchaeota in Hydrothermal Sediment.</title>
        <authorList>
            <person name="Zhou Z."/>
            <person name="Liu Y."/>
            <person name="Xu W."/>
            <person name="Pan J."/>
            <person name="Luo Z.H."/>
            <person name="Li M."/>
        </authorList>
    </citation>
    <scope>NUCLEOTIDE SEQUENCE [LARGE SCALE GENOMIC DNA]</scope>
    <source>
        <strain evidence="1">SpSt-885</strain>
    </source>
</reference>
<sequence>MSSLGQKERIEAIIASGERAADKIRKFLEGGDPILLYGGFGLPGAVSLKHFLESLGWGKSFPLMTATEFLYGVLPYYEGTLRAIYYMGSVRERNLAASLASGMRVMGGDLLLVTPYFDDPIVKKMVGEEEMARIEGSTEPLISEVIASSLAGLYHATSSGKRTDMRIDRLREDMSSLRILLAGFLEENCPALREFLDGKSAIDIIHTPYLTAPASILSYKLIENGFDARILESDVSLAIAESLHNAVLIYTSVEENSIKELLFRLAVAKKTGRQIRLNIDPLSAQVYASFLSLCISQ</sequence>
<dbReference type="EMBL" id="DTLS01000090">
    <property type="protein sequence ID" value="HGZ60219.1"/>
    <property type="molecule type" value="Genomic_DNA"/>
</dbReference>
<name>A0A7J3SMT9_9CREN</name>
<dbReference type="AlphaFoldDB" id="A0A7J3SMT9"/>
<proteinExistence type="predicted"/>
<gene>
    <name evidence="1" type="ORF">ENW83_03315</name>
</gene>
<organism evidence="1">
    <name type="scientific">Fervidicoccus fontis</name>
    <dbReference type="NCBI Taxonomy" id="683846"/>
    <lineage>
        <taxon>Archaea</taxon>
        <taxon>Thermoproteota</taxon>
        <taxon>Thermoprotei</taxon>
        <taxon>Fervidicoccales</taxon>
        <taxon>Fervidicoccaceae</taxon>
        <taxon>Fervidicoccus</taxon>
    </lineage>
</organism>